<proteinExistence type="predicted"/>
<comment type="caution">
    <text evidence="2">The sequence shown here is derived from an EMBL/GenBank/DDBJ whole genome shotgun (WGS) entry which is preliminary data.</text>
</comment>
<evidence type="ECO:0000313" key="2">
    <source>
        <dbReference type="EMBL" id="RII39786.1"/>
    </source>
</evidence>
<accession>A0A399JAW9</accession>
<evidence type="ECO:0000313" key="3">
    <source>
        <dbReference type="Proteomes" id="UP000265848"/>
    </source>
</evidence>
<dbReference type="RefSeq" id="WP_119398219.1">
    <property type="nucleotide sequence ID" value="NZ_QWJJ01000004.1"/>
</dbReference>
<evidence type="ECO:0008006" key="4">
    <source>
        <dbReference type="Google" id="ProtNLM"/>
    </source>
</evidence>
<keyword evidence="1" id="KW-1133">Transmembrane helix</keyword>
<organism evidence="2 3">
    <name type="scientific">Pseudooceanicola sediminis</name>
    <dbReference type="NCBI Taxonomy" id="2211117"/>
    <lineage>
        <taxon>Bacteria</taxon>
        <taxon>Pseudomonadati</taxon>
        <taxon>Pseudomonadota</taxon>
        <taxon>Alphaproteobacteria</taxon>
        <taxon>Rhodobacterales</taxon>
        <taxon>Paracoccaceae</taxon>
        <taxon>Pseudooceanicola</taxon>
    </lineage>
</organism>
<dbReference type="SUPFAM" id="SSF103473">
    <property type="entry name" value="MFS general substrate transporter"/>
    <property type="match status" value="1"/>
</dbReference>
<protein>
    <recommendedName>
        <fullName evidence="4">MFS transporter</fullName>
    </recommendedName>
</protein>
<evidence type="ECO:0000256" key="1">
    <source>
        <dbReference type="SAM" id="Phobius"/>
    </source>
</evidence>
<reference evidence="2 3" key="1">
    <citation type="submission" date="2018-08" db="EMBL/GenBank/DDBJ databases">
        <title>Pseudooceanicola sediminis CY03 in the family Rhodobacteracea.</title>
        <authorList>
            <person name="Zhang Y.-J."/>
        </authorList>
    </citation>
    <scope>NUCLEOTIDE SEQUENCE [LARGE SCALE GENOMIC DNA]</scope>
    <source>
        <strain evidence="2 3">CY03</strain>
    </source>
</reference>
<feature type="transmembrane region" description="Helical" evidence="1">
    <location>
        <begin position="21"/>
        <end position="39"/>
    </location>
</feature>
<sequence>MKFTTDCPPGRARPHIRGVTGLALSMMLATLGISIPYVALPELASALQVSFRSAQWVVLTYLLSVTVLVVAVGLTAQSG</sequence>
<keyword evidence="1" id="KW-0812">Transmembrane</keyword>
<dbReference type="AlphaFoldDB" id="A0A399JAW9"/>
<name>A0A399JAW9_9RHOB</name>
<dbReference type="Proteomes" id="UP000265848">
    <property type="component" value="Unassembled WGS sequence"/>
</dbReference>
<keyword evidence="3" id="KW-1185">Reference proteome</keyword>
<gene>
    <name evidence="2" type="ORF">DL237_06490</name>
</gene>
<keyword evidence="1" id="KW-0472">Membrane</keyword>
<dbReference type="EMBL" id="QWJJ01000004">
    <property type="protein sequence ID" value="RII39786.1"/>
    <property type="molecule type" value="Genomic_DNA"/>
</dbReference>
<dbReference type="InterPro" id="IPR036259">
    <property type="entry name" value="MFS_trans_sf"/>
</dbReference>
<feature type="transmembrane region" description="Helical" evidence="1">
    <location>
        <begin position="54"/>
        <end position="76"/>
    </location>
</feature>